<evidence type="ECO:0000256" key="8">
    <source>
        <dbReference type="ARBA" id="ARBA00023136"/>
    </source>
</evidence>
<dbReference type="SUPFAM" id="SSF82866">
    <property type="entry name" value="Multidrug efflux transporter AcrB transmembrane domain"/>
    <property type="match status" value="1"/>
</dbReference>
<evidence type="ECO:0000256" key="9">
    <source>
        <dbReference type="HAMAP-Rule" id="MF_01464"/>
    </source>
</evidence>
<dbReference type="HAMAP" id="MF_01464_B">
    <property type="entry name" value="SecF_B"/>
    <property type="match status" value="1"/>
</dbReference>
<evidence type="ECO:0000256" key="6">
    <source>
        <dbReference type="ARBA" id="ARBA00022989"/>
    </source>
</evidence>
<gene>
    <name evidence="9 12" type="primary">secF</name>
    <name evidence="12" type="ORF">EAS64_32180</name>
</gene>
<comment type="function">
    <text evidence="9">Part of the Sec protein translocase complex. Interacts with the SecYEG preprotein conducting channel. SecDF uses the proton motive force (PMF) to complete protein translocation after the ATP-dependent function of SecA.</text>
</comment>
<feature type="transmembrane region" description="Helical" evidence="9">
    <location>
        <begin position="252"/>
        <end position="271"/>
    </location>
</feature>
<dbReference type="GO" id="GO:0015450">
    <property type="term" value="F:protein-transporting ATPase activity"/>
    <property type="evidence" value="ECO:0007669"/>
    <property type="project" value="InterPro"/>
</dbReference>
<keyword evidence="2 9" id="KW-0813">Transport</keyword>
<feature type="transmembrane region" description="Helical" evidence="9">
    <location>
        <begin position="26"/>
        <end position="44"/>
    </location>
</feature>
<dbReference type="Gene3D" id="1.20.1640.10">
    <property type="entry name" value="Multidrug efflux transporter AcrB transmembrane domain"/>
    <property type="match status" value="1"/>
</dbReference>
<comment type="subcellular location">
    <subcellularLocation>
        <location evidence="1 9">Cell membrane</location>
        <topology evidence="1 9">Multi-pass membrane protein</topology>
    </subcellularLocation>
</comment>
<evidence type="ECO:0000256" key="3">
    <source>
        <dbReference type="ARBA" id="ARBA00022475"/>
    </source>
</evidence>
<dbReference type="InterPro" id="IPR005665">
    <property type="entry name" value="SecF_bac"/>
</dbReference>
<dbReference type="Pfam" id="PF02355">
    <property type="entry name" value="SecD_SecF_C"/>
    <property type="match status" value="1"/>
</dbReference>
<feature type="transmembrane region" description="Helical" evidence="9">
    <location>
        <begin position="277"/>
        <end position="301"/>
    </location>
</feature>
<evidence type="ECO:0000256" key="7">
    <source>
        <dbReference type="ARBA" id="ARBA00023010"/>
    </source>
</evidence>
<dbReference type="OrthoDB" id="9774769at2"/>
<reference evidence="12 13" key="1">
    <citation type="submission" date="2018-11" db="EMBL/GenBank/DDBJ databases">
        <title>Trebonia kvetii gen.nov., sp.nov., a novel acidophilic actinobacterium, and proposal of the new actinobacterial family Treboniaceae fam. nov.</title>
        <authorList>
            <person name="Rapoport D."/>
            <person name="Sagova-Mareckova M."/>
            <person name="Sedlacek I."/>
            <person name="Provaznik J."/>
            <person name="Kralova S."/>
            <person name="Pavlinic D."/>
            <person name="Benes V."/>
            <person name="Kopecky J."/>
        </authorList>
    </citation>
    <scope>NUCLEOTIDE SEQUENCE [LARGE SCALE GENOMIC DNA]</scope>
    <source>
        <strain evidence="12 13">15Tr583</strain>
    </source>
</reference>
<feature type="transmembrane region" description="Helical" evidence="9">
    <location>
        <begin position="142"/>
        <end position="159"/>
    </location>
</feature>
<evidence type="ECO:0000256" key="5">
    <source>
        <dbReference type="ARBA" id="ARBA00022927"/>
    </source>
</evidence>
<dbReference type="InterPro" id="IPR022646">
    <property type="entry name" value="SecD/SecF_CS"/>
</dbReference>
<proteinExistence type="inferred from homology"/>
<dbReference type="InterPro" id="IPR055344">
    <property type="entry name" value="SecD_SecF_C_bact"/>
</dbReference>
<dbReference type="EMBL" id="RPFW01000007">
    <property type="protein sequence ID" value="TVZ00985.1"/>
    <property type="molecule type" value="Genomic_DNA"/>
</dbReference>
<feature type="compositionally biased region" description="Polar residues" evidence="10">
    <location>
        <begin position="406"/>
        <end position="420"/>
    </location>
</feature>
<protein>
    <recommendedName>
        <fullName evidence="9">Protein-export membrane protein SecF</fullName>
    </recommendedName>
</protein>
<keyword evidence="6 9" id="KW-1133">Transmembrane helix</keyword>
<evidence type="ECO:0000256" key="2">
    <source>
        <dbReference type="ARBA" id="ARBA00022448"/>
    </source>
</evidence>
<name>A0A6P2BS59_9ACTN</name>
<comment type="similarity">
    <text evidence="9">Belongs to the SecD/SecF family. SecF subfamily.</text>
</comment>
<keyword evidence="4 9" id="KW-0812">Transmembrane</keyword>
<keyword evidence="5 9" id="KW-0653">Protein transport</keyword>
<dbReference type="PANTHER" id="PTHR30081:SF8">
    <property type="entry name" value="PROTEIN TRANSLOCASE SUBUNIT SECF"/>
    <property type="match status" value="1"/>
</dbReference>
<evidence type="ECO:0000313" key="12">
    <source>
        <dbReference type="EMBL" id="TVZ00985.1"/>
    </source>
</evidence>
<evidence type="ECO:0000313" key="13">
    <source>
        <dbReference type="Proteomes" id="UP000460272"/>
    </source>
</evidence>
<feature type="domain" description="Protein export membrane protein SecD/SecF C-terminal" evidence="11">
    <location>
        <begin position="112"/>
        <end position="305"/>
    </location>
</feature>
<dbReference type="GO" id="GO:0043952">
    <property type="term" value="P:protein transport by the Sec complex"/>
    <property type="evidence" value="ECO:0007669"/>
    <property type="project" value="UniProtKB-UniRule"/>
</dbReference>
<comment type="caution">
    <text evidence="12">The sequence shown here is derived from an EMBL/GenBank/DDBJ whole genome shotgun (WGS) entry which is preliminary data.</text>
</comment>
<dbReference type="Proteomes" id="UP000460272">
    <property type="component" value="Unassembled WGS sequence"/>
</dbReference>
<dbReference type="InterPro" id="IPR048634">
    <property type="entry name" value="SecD_SecF_C"/>
</dbReference>
<dbReference type="NCBIfam" id="TIGR00966">
    <property type="entry name" value="transloc_SecF"/>
    <property type="match status" value="1"/>
</dbReference>
<accession>A0A6P2BS59</accession>
<dbReference type="NCBIfam" id="TIGR00916">
    <property type="entry name" value="2A0604s01"/>
    <property type="match status" value="1"/>
</dbReference>
<dbReference type="InterPro" id="IPR022645">
    <property type="entry name" value="SecD/SecF_bac"/>
</dbReference>
<evidence type="ECO:0000256" key="4">
    <source>
        <dbReference type="ARBA" id="ARBA00022692"/>
    </source>
</evidence>
<feature type="compositionally biased region" description="Acidic residues" evidence="10">
    <location>
        <begin position="373"/>
        <end position="388"/>
    </location>
</feature>
<dbReference type="GO" id="GO:0005886">
    <property type="term" value="C:plasma membrane"/>
    <property type="evidence" value="ECO:0007669"/>
    <property type="project" value="UniProtKB-SubCell"/>
</dbReference>
<dbReference type="AlphaFoldDB" id="A0A6P2BS59"/>
<keyword evidence="7 9" id="KW-0811">Translocation</keyword>
<dbReference type="PANTHER" id="PTHR30081">
    <property type="entry name" value="PROTEIN-EXPORT MEMBRANE PROTEIN SEC"/>
    <property type="match status" value="1"/>
</dbReference>
<organism evidence="12 13">
    <name type="scientific">Trebonia kvetii</name>
    <dbReference type="NCBI Taxonomy" id="2480626"/>
    <lineage>
        <taxon>Bacteria</taxon>
        <taxon>Bacillati</taxon>
        <taxon>Actinomycetota</taxon>
        <taxon>Actinomycetes</taxon>
        <taxon>Streptosporangiales</taxon>
        <taxon>Treboniaceae</taxon>
        <taxon>Trebonia</taxon>
    </lineage>
</organism>
<feature type="region of interest" description="Disordered" evidence="10">
    <location>
        <begin position="324"/>
        <end position="435"/>
    </location>
</feature>
<dbReference type="GO" id="GO:0006605">
    <property type="term" value="P:protein targeting"/>
    <property type="evidence" value="ECO:0007669"/>
    <property type="project" value="UniProtKB-UniRule"/>
</dbReference>
<evidence type="ECO:0000259" key="11">
    <source>
        <dbReference type="Pfam" id="PF02355"/>
    </source>
</evidence>
<dbReference type="GO" id="GO:0065002">
    <property type="term" value="P:intracellular protein transmembrane transport"/>
    <property type="evidence" value="ECO:0007669"/>
    <property type="project" value="UniProtKB-UniRule"/>
</dbReference>
<evidence type="ECO:0000256" key="10">
    <source>
        <dbReference type="SAM" id="MobiDB-lite"/>
    </source>
</evidence>
<keyword evidence="3 9" id="KW-1003">Cell membrane</keyword>
<dbReference type="Pfam" id="PF07549">
    <property type="entry name" value="Sec_GG"/>
    <property type="match status" value="1"/>
</dbReference>
<feature type="transmembrane region" description="Helical" evidence="9">
    <location>
        <begin position="166"/>
        <end position="185"/>
    </location>
</feature>
<feature type="compositionally biased region" description="Low complexity" evidence="10">
    <location>
        <begin position="324"/>
        <end position="360"/>
    </location>
</feature>
<dbReference type="RefSeq" id="WP_145859220.1">
    <property type="nucleotide sequence ID" value="NZ_RPFW01000007.1"/>
</dbReference>
<sequence>MMAGGGIAGRLYRGDVSINFVGRQRLWYAISGVIVLVSAVALWVRGLNFSLEFKGGSSFTFPATGNVTQGAISQQVTKAGGGDSSVQFISGLHQWTVQTSTLTAQASSKVAAALEHAFGIAQSNMSIQVVGPTWGGQITSKAVEALIIFLIVIVIYLSIAFEWRMAVAAFIALIHDIVITTGVYALTGFTVSPTSVIGLLTILGYSLYDTVVVFDKVRENTAGLLTTQKSTYSDAANMALNQTLVRSINTSLTALLPVASILFVGAGLLGAGTLKDLSLVLFVGMLSGTYSSIFIATPVLADLKERQPEYRDLAAKVARRVAGGRSAQRAGGTASPAESASTGAASATAPAAKRPAPTASGPVTASVVNGPGEPDDLAAEPTEAEDSAEDQKTDDDVAVSAAAGRQSDSTPRAVTRQQRVTGGAQRRPGTRKKRR</sequence>
<keyword evidence="13" id="KW-1185">Reference proteome</keyword>
<comment type="subunit">
    <text evidence="9">Forms a complex with SecD. Part of the essential Sec protein translocation apparatus which comprises SecA, SecYEG and auxiliary proteins SecDF. Other proteins may also be involved.</text>
</comment>
<feature type="transmembrane region" description="Helical" evidence="9">
    <location>
        <begin position="191"/>
        <end position="208"/>
    </location>
</feature>
<dbReference type="InterPro" id="IPR022813">
    <property type="entry name" value="SecD/SecF_arch_bac"/>
</dbReference>
<keyword evidence="8 9" id="KW-0472">Membrane</keyword>
<evidence type="ECO:0000256" key="1">
    <source>
        <dbReference type="ARBA" id="ARBA00004651"/>
    </source>
</evidence>
<dbReference type="PRINTS" id="PR01755">
    <property type="entry name" value="SECFTRNLCASE"/>
</dbReference>